<dbReference type="EMBL" id="MVJN01000002">
    <property type="protein sequence ID" value="RAP37955.1"/>
    <property type="molecule type" value="Genomic_DNA"/>
</dbReference>
<comment type="caution">
    <text evidence="3">The sequence shown here is derived from an EMBL/GenBank/DDBJ whole genome shotgun (WGS) entry which is preliminary data.</text>
</comment>
<feature type="coiled-coil region" evidence="1">
    <location>
        <begin position="337"/>
        <end position="364"/>
    </location>
</feature>
<evidence type="ECO:0000256" key="1">
    <source>
        <dbReference type="SAM" id="Coils"/>
    </source>
</evidence>
<proteinExistence type="predicted"/>
<dbReference type="AlphaFoldDB" id="A0A364LM60"/>
<evidence type="ECO:0000313" key="3">
    <source>
        <dbReference type="EMBL" id="RAP37955.1"/>
    </source>
</evidence>
<evidence type="ECO:0000313" key="4">
    <source>
        <dbReference type="Proteomes" id="UP000249458"/>
    </source>
</evidence>
<dbReference type="Proteomes" id="UP000249458">
    <property type="component" value="Unassembled WGS sequence"/>
</dbReference>
<feature type="region of interest" description="Disordered" evidence="2">
    <location>
        <begin position="618"/>
        <end position="637"/>
    </location>
</feature>
<feature type="coiled-coil region" evidence="1">
    <location>
        <begin position="564"/>
        <end position="591"/>
    </location>
</feature>
<name>A0A364LM60_9GAMM</name>
<evidence type="ECO:0000256" key="2">
    <source>
        <dbReference type="SAM" id="MobiDB-lite"/>
    </source>
</evidence>
<accession>A0A364LM60</accession>
<organism evidence="3 4">
    <name type="scientific">Legionella quinlivanii</name>
    <dbReference type="NCBI Taxonomy" id="45073"/>
    <lineage>
        <taxon>Bacteria</taxon>
        <taxon>Pseudomonadati</taxon>
        <taxon>Pseudomonadota</taxon>
        <taxon>Gammaproteobacteria</taxon>
        <taxon>Legionellales</taxon>
        <taxon>Legionellaceae</taxon>
        <taxon>Legionella</taxon>
    </lineage>
</organism>
<protein>
    <submittedName>
        <fullName evidence="3">Uncharacterized protein</fullName>
    </submittedName>
</protein>
<reference evidence="3 4" key="1">
    <citation type="submission" date="2017-02" db="EMBL/GenBank/DDBJ databases">
        <title>Legionella quilivanii strain from human: case report and whole genome sequencing analysis.</title>
        <authorList>
            <person name="Lalancette C."/>
            <person name="Leduc J.-M."/>
            <person name="Levesque S."/>
            <person name="Fournier E."/>
            <person name="Saoud J."/>
            <person name="Faucher S.P."/>
            <person name="Bernard K."/>
            <person name="Martineau C."/>
            <person name="Longtin J."/>
        </authorList>
    </citation>
    <scope>NUCLEOTIDE SEQUENCE [LARGE SCALE GENOMIC DNA]</scope>
    <source>
        <strain evidence="3 4">ID143958</strain>
    </source>
</reference>
<sequence length="766" mass="87167">MVLSLLNYNNFIGPKPEKGHAATHLFSEGTFSELPGKWIVKIADDHMIARHEVLAQELFRLFIPHQQQTRIAQDETTYFVCSEKIESYRDLPYEGSRFERGDITGLGQAMLVAVFLEEMDLKNGNIGIDGQNRVVKIDGDQSLASLLNYNLEFNLTSETIAKLPAKSTFSASNWLNFLPKTLSINEQYRSEINQAMLRVLTLSDDYIDKFVEFYIPEDNEISRKSYAELIKTRRDNLKIAALENSSFRQYIFTPAAQKDFNEFLHHIKSFNIGGESVVPEYSSQTELKDNTSLKDLQAAATLPILNALNEQLELINSGTIQPVIDLAPLADEVNTIIADAIKIKNTLDQELKELENNQKNQLDSVYKLYIQLKTQELLPLETQSDSVKEYKEFLKTKINPLLEEYVAILQGSGYQASYMLHKFPDDEEWARFDFPEAKRAKESLNIIKLMIGNRSGIESALGAIDYSIRMAKQYDLSTASEEFLLLSKDRFVKGIMDTNLRENILKLSKHAAERYSTLAPVITPNWRIIQSEQVTVRKLLSEISKHVAALENVPSILSDSTEYLRILEQSLQNLRNLKEKIKEQNDLQKEIDPSFLNEIESRLQKIVEGIKQDELIKASKPTDAPTPGNPSNSVSVPNNFKIRNNVIRVPEDDRKENITAVCNILNNDDLMKGLDGTVPILIQEIRDLANAIDYSDEENISHTLLAIKIKIRDAGQFESTEHVNEVLDSFRHSNHLSFKEIRHDLEKNAVFKEQIESINAGSISRP</sequence>
<keyword evidence="1" id="KW-0175">Coiled coil</keyword>
<gene>
    <name evidence="3" type="ORF">B1207_02920</name>
</gene>